<organism evidence="1 2">
    <name type="scientific">Selenomonas noxia F0398</name>
    <dbReference type="NCBI Taxonomy" id="702437"/>
    <lineage>
        <taxon>Bacteria</taxon>
        <taxon>Bacillati</taxon>
        <taxon>Bacillota</taxon>
        <taxon>Negativicutes</taxon>
        <taxon>Selenomonadales</taxon>
        <taxon>Selenomonadaceae</taxon>
        <taxon>Selenomonas</taxon>
    </lineage>
</organism>
<evidence type="ECO:0000313" key="2">
    <source>
        <dbReference type="Proteomes" id="UP000003175"/>
    </source>
</evidence>
<name>A0ABP2MNQ3_9FIRM</name>
<keyword evidence="2" id="KW-1185">Reference proteome</keyword>
<dbReference type="Pfam" id="PF13489">
    <property type="entry name" value="Methyltransf_23"/>
    <property type="match status" value="1"/>
</dbReference>
<dbReference type="Proteomes" id="UP000003175">
    <property type="component" value="Unassembled WGS sequence"/>
</dbReference>
<gene>
    <name evidence="1" type="ORF">HMPREF9432_01582</name>
</gene>
<protein>
    <recommendedName>
        <fullName evidence="3">Methyltransferase type 11 domain-containing protein</fullName>
    </recommendedName>
</protein>
<accession>A0ABP2MNQ3</accession>
<evidence type="ECO:0000313" key="1">
    <source>
        <dbReference type="EMBL" id="EHG23908.1"/>
    </source>
</evidence>
<evidence type="ECO:0008006" key="3">
    <source>
        <dbReference type="Google" id="ProtNLM"/>
    </source>
</evidence>
<dbReference type="InterPro" id="IPR029063">
    <property type="entry name" value="SAM-dependent_MTases_sf"/>
</dbReference>
<reference evidence="1 2" key="1">
    <citation type="submission" date="2011-08" db="EMBL/GenBank/DDBJ databases">
        <title>The Genome Sequence of Selenomonas noxia F0398.</title>
        <authorList>
            <consortium name="The Broad Institute Genome Sequencing Platform"/>
            <person name="Earl A."/>
            <person name="Ward D."/>
            <person name="Feldgarden M."/>
            <person name="Gevers D."/>
            <person name="Izard J."/>
            <person name="Ganesan A."/>
            <person name="Blanton J.M."/>
            <person name="Baranova O.V."/>
            <person name="Tanner A.C."/>
            <person name="Dewhirst F.E."/>
            <person name="Young S.K."/>
            <person name="Zeng Q."/>
            <person name="Gargeya S."/>
            <person name="Fitzgerald M."/>
            <person name="Haas B."/>
            <person name="Abouelleil A."/>
            <person name="Alvarado L."/>
            <person name="Arachchi H.M."/>
            <person name="Berlin A."/>
            <person name="Brown A."/>
            <person name="Chapman S.B."/>
            <person name="Chen Z."/>
            <person name="Dunbar C."/>
            <person name="Freedman E."/>
            <person name="Gearin G."/>
            <person name="Gellesch M."/>
            <person name="Goldberg J."/>
            <person name="Griggs A."/>
            <person name="Gujja S."/>
            <person name="Heiman D."/>
            <person name="Howarth C."/>
            <person name="Larson L."/>
            <person name="Lui A."/>
            <person name="MacDonald P.J.P."/>
            <person name="Montmayeur A."/>
            <person name="Murphy C."/>
            <person name="Neiman D."/>
            <person name="Pearson M."/>
            <person name="Priest M."/>
            <person name="Roberts A."/>
            <person name="Saif S."/>
            <person name="Shea T."/>
            <person name="Shenoy N."/>
            <person name="Sisk P."/>
            <person name="Stolte C."/>
            <person name="Sykes S."/>
            <person name="Wortman J."/>
            <person name="Nusbaum C."/>
            <person name="Birren B."/>
        </authorList>
    </citation>
    <scope>NUCLEOTIDE SEQUENCE [LARGE SCALE GENOMIC DNA]</scope>
    <source>
        <strain evidence="1 2">F0398</strain>
    </source>
</reference>
<dbReference type="SUPFAM" id="SSF53335">
    <property type="entry name" value="S-adenosyl-L-methionine-dependent methyltransferases"/>
    <property type="match status" value="1"/>
</dbReference>
<proteinExistence type="predicted"/>
<comment type="caution">
    <text evidence="1">The sequence shown here is derived from an EMBL/GenBank/DDBJ whole genome shotgun (WGS) entry which is preliminary data.</text>
</comment>
<dbReference type="RefSeq" id="WP_006696802.1">
    <property type="nucleotide sequence ID" value="NZ_JH376860.1"/>
</dbReference>
<sequence>MNCLICGSVTPLWEKARILKKYDISYYQCPHCGFVQTEKPYWLDEAYADIIDAEDIGILARNNDNTLLVSRLLSAFFPQTRTFLDVGGGYGIFVRLMRDQGFDFQWYDKYTQNLFARGFEQNRTHYDVVTAFELFEHYDAPLDEIRRIAELGDAVIFSTLLLPDPVPKPNEWWYYSTSTGQHISFYTKRALVHCAELIGRHYVGSNGVHIFSRQRIPYWKFRLCISRLGRLLVRNRRQSLLAQDYERLTGEKI</sequence>
<dbReference type="Gene3D" id="3.40.50.150">
    <property type="entry name" value="Vaccinia Virus protein VP39"/>
    <property type="match status" value="1"/>
</dbReference>
<dbReference type="EMBL" id="ADGH01000016">
    <property type="protein sequence ID" value="EHG23908.1"/>
    <property type="molecule type" value="Genomic_DNA"/>
</dbReference>